<evidence type="ECO:0000313" key="1">
    <source>
        <dbReference type="Proteomes" id="UP000035681"/>
    </source>
</evidence>
<dbReference type="AlphaFoldDB" id="A0AAF5DL98"/>
<organism evidence="1 2">
    <name type="scientific">Strongyloides stercoralis</name>
    <name type="common">Threadworm</name>
    <dbReference type="NCBI Taxonomy" id="6248"/>
    <lineage>
        <taxon>Eukaryota</taxon>
        <taxon>Metazoa</taxon>
        <taxon>Ecdysozoa</taxon>
        <taxon>Nematoda</taxon>
        <taxon>Chromadorea</taxon>
        <taxon>Rhabditida</taxon>
        <taxon>Tylenchina</taxon>
        <taxon>Panagrolaimomorpha</taxon>
        <taxon>Strongyloidoidea</taxon>
        <taxon>Strongyloididae</taxon>
        <taxon>Strongyloides</taxon>
    </lineage>
</organism>
<keyword evidence="1" id="KW-1185">Reference proteome</keyword>
<sequence length="151" mass="17606">MNLFNKNLDSKTKKAIKIKTFNQARKNSTDDEIIEILEENNVRIEVIIENNQIDYIYDCNNFNFHLYNEFEYLLSINISEKGLYEFTTSNKIKGDGLCEFHCMNVITKNTLNRQGFDILNVLKSKQSFVKCVSDGKWENESPTAARSVKPY</sequence>
<dbReference type="WBParaSite" id="TCONS_00014575.p1">
    <property type="protein sequence ID" value="TCONS_00014575.p1"/>
    <property type="gene ID" value="XLOC_009790"/>
</dbReference>
<evidence type="ECO:0000313" key="2">
    <source>
        <dbReference type="WBParaSite" id="TCONS_00014575.p1"/>
    </source>
</evidence>
<reference evidence="2" key="1">
    <citation type="submission" date="2024-02" db="UniProtKB">
        <authorList>
            <consortium name="WormBaseParasite"/>
        </authorList>
    </citation>
    <scope>IDENTIFICATION</scope>
</reference>
<name>A0AAF5DL98_STRER</name>
<proteinExistence type="predicted"/>
<protein>
    <submittedName>
        <fullName evidence="2">Uncharacterized protein</fullName>
    </submittedName>
</protein>
<dbReference type="Proteomes" id="UP000035681">
    <property type="component" value="Unplaced"/>
</dbReference>
<accession>A0AAF5DL98</accession>